<comment type="similarity">
    <text evidence="2">Belongs to the ATP-dependent AMP-binding enzyme family.</text>
</comment>
<feature type="domain" description="AMP-dependent synthetase/ligase" evidence="5">
    <location>
        <begin position="26"/>
        <end position="131"/>
    </location>
</feature>
<name>A0A0A9YGI4_LYGHE</name>
<sequence length="505" mass="55717">MFTRGLRCLQQRRSFSSSSLHEHLANTMKEYGDRTALFCPFTSRKLTYSRLRTLSGCFASWLNNHTPDGRSVATALPNSFEMTVSAVGAVRAGVPLAPLNPHNTADEIAEFLMEVRPRWIVTYSSKVMDILEGMRQCNVTTEETGLIAVDNEVIFKGIRFFDECLYETDDFDRREEGGLVVHTGAGIPKRIGDKNLLANCLQLSELDKIEQGQRIAALLPMLHCYGLTHYLFRGLSSGAELVMLPNWAKNFDATLGALKKGKVTLLSSVGAAVDALVSHSPEAFTGLNTIIIRGKPSSKTETLENIFFGDVIYNYGVTEGPIIFRKSKKDEKSNSVGKLLPGTEAKVVNGDMETELPPNTPGEILVRGPQMGDGTQWHKSGDTGYVDEDGYFYVTGEGSISIQGLRVHPEEIESSMMSLGTVKEVAVFKVEDRLAAAVVPNDPYEQPSSKELIDLVSSRFAPHKHIHTVVFMSHIPRTAYGKIDRNNLSHNYCPAAHERLAAVVF</sequence>
<evidence type="ECO:0000313" key="9">
    <source>
        <dbReference type="EMBL" id="JAG58387.1"/>
    </source>
</evidence>
<evidence type="ECO:0000256" key="3">
    <source>
        <dbReference type="ARBA" id="ARBA00022598"/>
    </source>
</evidence>
<dbReference type="PANTHER" id="PTHR24096:SF149">
    <property type="entry name" value="AMP-BINDING DOMAIN-CONTAINING PROTEIN-RELATED"/>
    <property type="match status" value="1"/>
</dbReference>
<dbReference type="PANTHER" id="PTHR24096">
    <property type="entry name" value="LONG-CHAIN-FATTY-ACID--COA LIGASE"/>
    <property type="match status" value="1"/>
</dbReference>
<gene>
    <name evidence="7" type="primary">4CLL4_1</name>
    <name evidence="8" type="synonym">4CLL4_0</name>
    <name evidence="8" type="ORF">CM83_47748</name>
    <name evidence="7" type="ORF">CM83_47749</name>
</gene>
<dbReference type="InterPro" id="IPR000873">
    <property type="entry name" value="AMP-dep_synth/lig_dom"/>
</dbReference>
<reference evidence="9" key="3">
    <citation type="submission" date="2014-09" db="EMBL/GenBank/DDBJ databases">
        <authorList>
            <person name="Magalhaes I.L.F."/>
            <person name="Oliveira U."/>
            <person name="Santos F.R."/>
            <person name="Vidigal T.H.D.A."/>
            <person name="Brescovit A.D."/>
            <person name="Santos A.J."/>
        </authorList>
    </citation>
    <scope>NUCLEOTIDE SEQUENCE</scope>
</reference>
<evidence type="ECO:0000313" key="8">
    <source>
        <dbReference type="EMBL" id="JAG30220.1"/>
    </source>
</evidence>
<dbReference type="GO" id="GO:0016405">
    <property type="term" value="F:CoA-ligase activity"/>
    <property type="evidence" value="ECO:0007669"/>
    <property type="project" value="TreeGrafter"/>
</dbReference>
<evidence type="ECO:0000256" key="2">
    <source>
        <dbReference type="ARBA" id="ARBA00006432"/>
    </source>
</evidence>
<dbReference type="EMBL" id="GBRD01007434">
    <property type="protein sequence ID" value="JAG58387.1"/>
    <property type="molecule type" value="Transcribed_RNA"/>
</dbReference>
<reference evidence="7" key="1">
    <citation type="journal article" date="2014" name="PLoS ONE">
        <title>Transcriptome-Based Identification of ABC Transporters in the Western Tarnished Plant Bug Lygus hesperus.</title>
        <authorList>
            <person name="Hull J.J."/>
            <person name="Chaney K."/>
            <person name="Geib S.M."/>
            <person name="Fabrick J.A."/>
            <person name="Brent C.S."/>
            <person name="Walsh D."/>
            <person name="Lavine L.C."/>
        </authorList>
    </citation>
    <scope>NUCLEOTIDE SEQUENCE</scope>
</reference>
<proteinExistence type="inferred from homology"/>
<dbReference type="EMBL" id="GBRD01007433">
    <property type="protein sequence ID" value="JAG58388.1"/>
    <property type="molecule type" value="Transcribed_RNA"/>
</dbReference>
<dbReference type="AlphaFoldDB" id="A0A0A9YGI4"/>
<dbReference type="Gene3D" id="3.40.50.12780">
    <property type="entry name" value="N-terminal domain of ligase-like"/>
    <property type="match status" value="1"/>
</dbReference>
<keyword evidence="4" id="KW-0576">Peroxisome</keyword>
<dbReference type="InterPro" id="IPR042099">
    <property type="entry name" value="ANL_N_sf"/>
</dbReference>
<dbReference type="EMBL" id="GBHO01013384">
    <property type="protein sequence ID" value="JAG30220.1"/>
    <property type="molecule type" value="Transcribed_RNA"/>
</dbReference>
<accession>A0A0A9YGI4</accession>
<keyword evidence="3 7" id="KW-0436">Ligase</keyword>
<protein>
    <submittedName>
        <fullName evidence="7">4-coumarate--CoA ligase-like 4</fullName>
    </submittedName>
</protein>
<comment type="subcellular location">
    <subcellularLocation>
        <location evidence="1">Peroxisome</location>
    </subcellularLocation>
</comment>
<dbReference type="SUPFAM" id="SSF56801">
    <property type="entry name" value="Acetyl-CoA synthetase-like"/>
    <property type="match status" value="1"/>
</dbReference>
<dbReference type="EMBL" id="GBHO01013386">
    <property type="protein sequence ID" value="JAG30218.1"/>
    <property type="molecule type" value="Transcribed_RNA"/>
</dbReference>
<feature type="domain" description="AMP-dependent synthetase/ligase" evidence="5">
    <location>
        <begin position="194"/>
        <end position="373"/>
    </location>
</feature>
<feature type="domain" description="AMP-binding enzyme C-terminal" evidence="6">
    <location>
        <begin position="411"/>
        <end position="482"/>
    </location>
</feature>
<evidence type="ECO:0000313" key="7">
    <source>
        <dbReference type="EMBL" id="JAG30218.1"/>
    </source>
</evidence>
<evidence type="ECO:0000259" key="6">
    <source>
        <dbReference type="Pfam" id="PF13193"/>
    </source>
</evidence>
<reference evidence="7" key="2">
    <citation type="submission" date="2014-07" db="EMBL/GenBank/DDBJ databases">
        <authorList>
            <person name="Hull J."/>
        </authorList>
    </citation>
    <scope>NUCLEOTIDE SEQUENCE</scope>
</reference>
<evidence type="ECO:0000256" key="1">
    <source>
        <dbReference type="ARBA" id="ARBA00004275"/>
    </source>
</evidence>
<organism evidence="7">
    <name type="scientific">Lygus hesperus</name>
    <name type="common">Western plant bug</name>
    <dbReference type="NCBI Taxonomy" id="30085"/>
    <lineage>
        <taxon>Eukaryota</taxon>
        <taxon>Metazoa</taxon>
        <taxon>Ecdysozoa</taxon>
        <taxon>Arthropoda</taxon>
        <taxon>Hexapoda</taxon>
        <taxon>Insecta</taxon>
        <taxon>Pterygota</taxon>
        <taxon>Neoptera</taxon>
        <taxon>Paraneoptera</taxon>
        <taxon>Hemiptera</taxon>
        <taxon>Heteroptera</taxon>
        <taxon>Panheteroptera</taxon>
        <taxon>Cimicomorpha</taxon>
        <taxon>Miridae</taxon>
        <taxon>Mirini</taxon>
        <taxon>Lygus</taxon>
    </lineage>
</organism>
<dbReference type="GO" id="GO:0005777">
    <property type="term" value="C:peroxisome"/>
    <property type="evidence" value="ECO:0007669"/>
    <property type="project" value="UniProtKB-SubCell"/>
</dbReference>
<dbReference type="InterPro" id="IPR045851">
    <property type="entry name" value="AMP-bd_C_sf"/>
</dbReference>
<evidence type="ECO:0000259" key="5">
    <source>
        <dbReference type="Pfam" id="PF00501"/>
    </source>
</evidence>
<dbReference type="Gene3D" id="3.30.300.30">
    <property type="match status" value="1"/>
</dbReference>
<dbReference type="Pfam" id="PF00501">
    <property type="entry name" value="AMP-binding"/>
    <property type="match status" value="2"/>
</dbReference>
<dbReference type="InterPro" id="IPR025110">
    <property type="entry name" value="AMP-bd_C"/>
</dbReference>
<evidence type="ECO:0000256" key="4">
    <source>
        <dbReference type="ARBA" id="ARBA00023140"/>
    </source>
</evidence>
<dbReference type="Pfam" id="PF13193">
    <property type="entry name" value="AMP-binding_C"/>
    <property type="match status" value="1"/>
</dbReference>